<proteinExistence type="inferred from homology"/>
<dbReference type="GO" id="GO:0045892">
    <property type="term" value="P:negative regulation of DNA-templated transcription"/>
    <property type="evidence" value="ECO:0007669"/>
    <property type="project" value="UniProtKB-ARBA"/>
</dbReference>
<dbReference type="RefSeq" id="WP_012224266.1">
    <property type="nucleotide sequence ID" value="NZ_HG422565.1"/>
</dbReference>
<dbReference type="InterPro" id="IPR038390">
    <property type="entry name" value="Metal_Tscrpt_repr_sf"/>
</dbReference>
<evidence type="ECO:0008006" key="5">
    <source>
        <dbReference type="Google" id="ProtNLM"/>
    </source>
</evidence>
<dbReference type="PANTHER" id="PTHR33677">
    <property type="entry name" value="TRANSCRIPTIONAL REPRESSOR FRMR-RELATED"/>
    <property type="match status" value="1"/>
</dbReference>
<protein>
    <recommendedName>
        <fullName evidence="5">Cytoplasmic protein</fullName>
    </recommendedName>
</protein>
<keyword evidence="4" id="KW-1185">Reference proteome</keyword>
<dbReference type="Proteomes" id="UP000018291">
    <property type="component" value="Unassembled WGS sequence"/>
</dbReference>
<evidence type="ECO:0000256" key="2">
    <source>
        <dbReference type="ARBA" id="ARBA00023008"/>
    </source>
</evidence>
<name>R4YWR8_9ACTN</name>
<evidence type="ECO:0000313" key="4">
    <source>
        <dbReference type="Proteomes" id="UP000018291"/>
    </source>
</evidence>
<gene>
    <name evidence="3" type="ORF">BN381_130242</name>
</gene>
<dbReference type="PANTHER" id="PTHR33677:SF5">
    <property type="entry name" value="TRANSCRIPTIONAL REPRESSOR FRMR"/>
    <property type="match status" value="1"/>
</dbReference>
<evidence type="ECO:0000256" key="1">
    <source>
        <dbReference type="ARBA" id="ARBA00005428"/>
    </source>
</evidence>
<dbReference type="EMBL" id="CANL01000005">
    <property type="protein sequence ID" value="CCM62684.1"/>
    <property type="molecule type" value="Genomic_DNA"/>
</dbReference>
<dbReference type="GO" id="GO:0046872">
    <property type="term" value="F:metal ion binding"/>
    <property type="evidence" value="ECO:0007669"/>
    <property type="project" value="InterPro"/>
</dbReference>
<dbReference type="AlphaFoldDB" id="R4YWR8"/>
<comment type="similarity">
    <text evidence="1">Belongs to the CsoR family.</text>
</comment>
<accession>R4YWR8</accession>
<keyword evidence="2" id="KW-0186">Copper</keyword>
<dbReference type="STRING" id="1229780.BN381_130242"/>
<dbReference type="CDD" id="cd10148">
    <property type="entry name" value="CsoR-like_DUF156"/>
    <property type="match status" value="1"/>
</dbReference>
<dbReference type="GO" id="GO:0003677">
    <property type="term" value="F:DNA binding"/>
    <property type="evidence" value="ECO:0007669"/>
    <property type="project" value="InterPro"/>
</dbReference>
<dbReference type="Gene3D" id="1.20.58.1000">
    <property type="entry name" value="Metal-sensitive repressor, helix protomer"/>
    <property type="match status" value="1"/>
</dbReference>
<sequence>MDLPEEVVDDLRKRLRRIGGQIQGIERMLEEGRECRDLVTQISAANRALERTGFRLVSAGMEYCISNPDKAEAEGYPIDEVEKMFLRLA</sequence>
<dbReference type="Pfam" id="PF02583">
    <property type="entry name" value="Trns_repr_metal"/>
    <property type="match status" value="1"/>
</dbReference>
<dbReference type="HOGENOM" id="CLU_130332_1_3_11"/>
<comment type="caution">
    <text evidence="3">The sequence shown here is derived from an EMBL/GenBank/DDBJ whole genome shotgun (WGS) entry which is preliminary data.</text>
</comment>
<organism evidence="3 4">
    <name type="scientific">Candidatus Neomicrothrix parvicella RN1</name>
    <dbReference type="NCBI Taxonomy" id="1229780"/>
    <lineage>
        <taxon>Bacteria</taxon>
        <taxon>Bacillati</taxon>
        <taxon>Actinomycetota</taxon>
        <taxon>Acidimicrobiia</taxon>
        <taxon>Acidimicrobiales</taxon>
        <taxon>Microthrixaceae</taxon>
        <taxon>Candidatus Neomicrothrix</taxon>
    </lineage>
</organism>
<reference evidence="3 4" key="1">
    <citation type="journal article" date="2013" name="ISME J.">
        <title>Metabolic model for the filamentous 'Candidatus Microthrix parvicella' based on genomic and metagenomic analyses.</title>
        <authorList>
            <person name="Jon McIlroy S."/>
            <person name="Kristiansen R."/>
            <person name="Albertsen M."/>
            <person name="Michael Karst S."/>
            <person name="Rossetti S."/>
            <person name="Lund Nielsen J."/>
            <person name="Tandoi V."/>
            <person name="James Seviour R."/>
            <person name="Nielsen P.H."/>
        </authorList>
    </citation>
    <scope>NUCLEOTIDE SEQUENCE [LARGE SCALE GENOMIC DNA]</scope>
    <source>
        <strain evidence="3 4">RN1</strain>
    </source>
</reference>
<dbReference type="InterPro" id="IPR003735">
    <property type="entry name" value="Metal_Tscrpt_repr"/>
</dbReference>
<evidence type="ECO:0000313" key="3">
    <source>
        <dbReference type="EMBL" id="CCM62684.1"/>
    </source>
</evidence>
<dbReference type="OrthoDB" id="9809524at2"/>
<dbReference type="eggNOG" id="COG1937">
    <property type="taxonomic scope" value="Bacteria"/>
</dbReference>